<feature type="region of interest" description="Disordered" evidence="1">
    <location>
        <begin position="1"/>
        <end position="24"/>
    </location>
</feature>
<proteinExistence type="predicted"/>
<dbReference type="AlphaFoldDB" id="A0A0E9Q0T8"/>
<reference evidence="2" key="1">
    <citation type="submission" date="2014-11" db="EMBL/GenBank/DDBJ databases">
        <authorList>
            <person name="Amaro Gonzalez C."/>
        </authorList>
    </citation>
    <scope>NUCLEOTIDE SEQUENCE</scope>
</reference>
<feature type="compositionally biased region" description="Polar residues" evidence="1">
    <location>
        <begin position="1"/>
        <end position="11"/>
    </location>
</feature>
<evidence type="ECO:0000313" key="2">
    <source>
        <dbReference type="EMBL" id="JAH10142.1"/>
    </source>
</evidence>
<evidence type="ECO:0000256" key="1">
    <source>
        <dbReference type="SAM" id="MobiDB-lite"/>
    </source>
</evidence>
<reference evidence="2" key="2">
    <citation type="journal article" date="2015" name="Fish Shellfish Immunol.">
        <title>Early steps in the European eel (Anguilla anguilla)-Vibrio vulnificus interaction in the gills: Role of the RtxA13 toxin.</title>
        <authorList>
            <person name="Callol A."/>
            <person name="Pajuelo D."/>
            <person name="Ebbesson L."/>
            <person name="Teles M."/>
            <person name="MacKenzie S."/>
            <person name="Amaro C."/>
        </authorList>
    </citation>
    <scope>NUCLEOTIDE SEQUENCE</scope>
</reference>
<sequence>MVTLSVPFSVSSHRRGHRASAGLR</sequence>
<protein>
    <submittedName>
        <fullName evidence="2">Uncharacterized protein</fullName>
    </submittedName>
</protein>
<name>A0A0E9Q0T8_ANGAN</name>
<dbReference type="EMBL" id="GBXM01098435">
    <property type="protein sequence ID" value="JAH10142.1"/>
    <property type="molecule type" value="Transcribed_RNA"/>
</dbReference>
<accession>A0A0E9Q0T8</accession>
<organism evidence="2">
    <name type="scientific">Anguilla anguilla</name>
    <name type="common">European freshwater eel</name>
    <name type="synonym">Muraena anguilla</name>
    <dbReference type="NCBI Taxonomy" id="7936"/>
    <lineage>
        <taxon>Eukaryota</taxon>
        <taxon>Metazoa</taxon>
        <taxon>Chordata</taxon>
        <taxon>Craniata</taxon>
        <taxon>Vertebrata</taxon>
        <taxon>Euteleostomi</taxon>
        <taxon>Actinopterygii</taxon>
        <taxon>Neopterygii</taxon>
        <taxon>Teleostei</taxon>
        <taxon>Anguilliformes</taxon>
        <taxon>Anguillidae</taxon>
        <taxon>Anguilla</taxon>
    </lineage>
</organism>